<dbReference type="SUPFAM" id="SSF49899">
    <property type="entry name" value="Concanavalin A-like lectins/glucanases"/>
    <property type="match status" value="1"/>
</dbReference>
<keyword evidence="5" id="KW-1185">Reference proteome</keyword>
<evidence type="ECO:0000259" key="3">
    <source>
        <dbReference type="PROSITE" id="PS51762"/>
    </source>
</evidence>
<dbReference type="PANTHER" id="PTHR10963:SF55">
    <property type="entry name" value="GLYCOSIDE HYDROLASE FAMILY 16 PROTEIN"/>
    <property type="match status" value="1"/>
</dbReference>
<gene>
    <name evidence="4" type="ORF">GCM10022247_70950</name>
</gene>
<reference evidence="5" key="1">
    <citation type="journal article" date="2019" name="Int. J. Syst. Evol. Microbiol.">
        <title>The Global Catalogue of Microorganisms (GCM) 10K type strain sequencing project: providing services to taxonomists for standard genome sequencing and annotation.</title>
        <authorList>
            <consortium name="The Broad Institute Genomics Platform"/>
            <consortium name="The Broad Institute Genome Sequencing Center for Infectious Disease"/>
            <person name="Wu L."/>
            <person name="Ma J."/>
        </authorList>
    </citation>
    <scope>NUCLEOTIDE SEQUENCE [LARGE SCALE GENOMIC DNA]</scope>
    <source>
        <strain evidence="5">JCM 17342</strain>
    </source>
</reference>
<dbReference type="PANTHER" id="PTHR10963">
    <property type="entry name" value="GLYCOSYL HYDROLASE-RELATED"/>
    <property type="match status" value="1"/>
</dbReference>
<evidence type="ECO:0000313" key="4">
    <source>
        <dbReference type="EMBL" id="GAA4035244.1"/>
    </source>
</evidence>
<dbReference type="Proteomes" id="UP001501747">
    <property type="component" value="Unassembled WGS sequence"/>
</dbReference>
<name>A0ABP7U3P4_9PSEU</name>
<dbReference type="GO" id="GO:0016787">
    <property type="term" value="F:hydrolase activity"/>
    <property type="evidence" value="ECO:0007669"/>
    <property type="project" value="UniProtKB-KW"/>
</dbReference>
<feature type="signal peptide" evidence="2">
    <location>
        <begin position="1"/>
        <end position="26"/>
    </location>
</feature>
<comment type="caution">
    <text evidence="4">The sequence shown here is derived from an EMBL/GenBank/DDBJ whole genome shotgun (WGS) entry which is preliminary data.</text>
</comment>
<feature type="domain" description="GH16" evidence="3">
    <location>
        <begin position="22"/>
        <end position="272"/>
    </location>
</feature>
<dbReference type="Gene3D" id="2.60.120.200">
    <property type="match status" value="1"/>
</dbReference>
<feature type="chain" id="PRO_5046139364" evidence="2">
    <location>
        <begin position="27"/>
        <end position="272"/>
    </location>
</feature>
<dbReference type="CDD" id="cd08023">
    <property type="entry name" value="GH16_laminarinase_like"/>
    <property type="match status" value="1"/>
</dbReference>
<comment type="similarity">
    <text evidence="1">Belongs to the glycosyl hydrolase 16 family.</text>
</comment>
<keyword evidence="4" id="KW-0378">Hydrolase</keyword>
<evidence type="ECO:0000256" key="1">
    <source>
        <dbReference type="ARBA" id="ARBA00006865"/>
    </source>
</evidence>
<protein>
    <submittedName>
        <fullName evidence="4">Glycoside hydrolase family 16 protein</fullName>
    </submittedName>
</protein>
<dbReference type="InterPro" id="IPR006311">
    <property type="entry name" value="TAT_signal"/>
</dbReference>
<dbReference type="PROSITE" id="PS51318">
    <property type="entry name" value="TAT"/>
    <property type="match status" value="1"/>
</dbReference>
<dbReference type="InterPro" id="IPR000757">
    <property type="entry name" value="Beta-glucanase-like"/>
</dbReference>
<dbReference type="InterPro" id="IPR050546">
    <property type="entry name" value="Glycosyl_Hydrlase_16"/>
</dbReference>
<dbReference type="EMBL" id="BAABAL010000026">
    <property type="protein sequence ID" value="GAA4035244.1"/>
    <property type="molecule type" value="Genomic_DNA"/>
</dbReference>
<dbReference type="InterPro" id="IPR013320">
    <property type="entry name" value="ConA-like_dom_sf"/>
</dbReference>
<organism evidence="4 5">
    <name type="scientific">Allokutzneria multivorans</name>
    <dbReference type="NCBI Taxonomy" id="1142134"/>
    <lineage>
        <taxon>Bacteria</taxon>
        <taxon>Bacillati</taxon>
        <taxon>Actinomycetota</taxon>
        <taxon>Actinomycetes</taxon>
        <taxon>Pseudonocardiales</taxon>
        <taxon>Pseudonocardiaceae</taxon>
        <taxon>Allokutzneria</taxon>
    </lineage>
</organism>
<accession>A0ABP7U3P4</accession>
<dbReference type="Pfam" id="PF00722">
    <property type="entry name" value="Glyco_hydro_16"/>
    <property type="match status" value="1"/>
</dbReference>
<proteinExistence type="inferred from homology"/>
<evidence type="ECO:0000256" key="2">
    <source>
        <dbReference type="SAM" id="SignalP"/>
    </source>
</evidence>
<evidence type="ECO:0000313" key="5">
    <source>
        <dbReference type="Proteomes" id="UP001501747"/>
    </source>
</evidence>
<keyword evidence="2" id="KW-0732">Signal</keyword>
<dbReference type="RefSeq" id="WP_344885275.1">
    <property type="nucleotide sequence ID" value="NZ_BAABAL010000026.1"/>
</dbReference>
<dbReference type="PROSITE" id="PS51762">
    <property type="entry name" value="GH16_2"/>
    <property type="match status" value="1"/>
</dbReference>
<sequence>MSSRRVLLVLAAVLTALPLAPASASAAVVWSDEFNGPAGGAPDQSKWSYEPGNGSNGWGNHELQAYTTRRENVSTNGAGQLVITARRENSGVQCWNGQPCQYTSGKLITKNTRTFTYGKIEARMKLPTGKGIWPAFWMLGTDIGQVGWPQCGEIDIMENIGSVPNTVHGTLHGPGYSGAGGIGATVQNGRPFHEEFHTFSVDWSPNRIVWSMDGRVYQTRTPADLGGRQWVFNHPFYMILNLAVGGDWPGSPDGSTQFPQQLLVDWVRVHQG</sequence>